<dbReference type="STRING" id="908809.ABG79_02238"/>
<dbReference type="PANTHER" id="PTHR11803">
    <property type="entry name" value="2-IMINOBUTANOATE/2-IMINOPROPANOATE DEAMINASE RIDA"/>
    <property type="match status" value="1"/>
</dbReference>
<dbReference type="InterPro" id="IPR019897">
    <property type="entry name" value="RidA_CS"/>
</dbReference>
<proteinExistence type="inferred from homology"/>
<dbReference type="SUPFAM" id="SSF55298">
    <property type="entry name" value="YjgF-like"/>
    <property type="match status" value="1"/>
</dbReference>
<dbReference type="EMBL" id="LKHP01000018">
    <property type="protein sequence ID" value="KRQ86009.1"/>
    <property type="molecule type" value="Genomic_DNA"/>
</dbReference>
<dbReference type="GO" id="GO:0019239">
    <property type="term" value="F:deaminase activity"/>
    <property type="evidence" value="ECO:0007669"/>
    <property type="project" value="TreeGrafter"/>
</dbReference>
<protein>
    <submittedName>
        <fullName evidence="2">Enamine/imine deaminase</fullName>
        <ecNumber evidence="2">3.5.4.-</ecNumber>
    </submittedName>
</protein>
<dbReference type="RefSeq" id="WP_057979521.1">
    <property type="nucleotide sequence ID" value="NZ_LKHP01000018.1"/>
</dbReference>
<dbReference type="InterPro" id="IPR035959">
    <property type="entry name" value="RutC-like_sf"/>
</dbReference>
<dbReference type="CDD" id="cd00448">
    <property type="entry name" value="YjgF_YER057c_UK114_family"/>
    <property type="match status" value="1"/>
</dbReference>
<dbReference type="InterPro" id="IPR006175">
    <property type="entry name" value="YjgF/YER057c/UK114"/>
</dbReference>
<dbReference type="AlphaFoldDB" id="A0A0R3JRE7"/>
<dbReference type="Proteomes" id="UP000052015">
    <property type="component" value="Unassembled WGS sequence"/>
</dbReference>
<evidence type="ECO:0000313" key="2">
    <source>
        <dbReference type="EMBL" id="KRQ86009.1"/>
    </source>
</evidence>
<evidence type="ECO:0000313" key="3">
    <source>
        <dbReference type="Proteomes" id="UP000052015"/>
    </source>
</evidence>
<comment type="similarity">
    <text evidence="1">Belongs to the RutC family.</text>
</comment>
<gene>
    <name evidence="2" type="primary">ridA</name>
    <name evidence="2" type="ORF">ABG79_02238</name>
</gene>
<dbReference type="PATRIC" id="fig|908809.3.peg.2224"/>
<dbReference type="GO" id="GO:0005829">
    <property type="term" value="C:cytosol"/>
    <property type="evidence" value="ECO:0007669"/>
    <property type="project" value="TreeGrafter"/>
</dbReference>
<organism evidence="2 3">
    <name type="scientific">Caloramator mitchellensis</name>
    <dbReference type="NCBI Taxonomy" id="908809"/>
    <lineage>
        <taxon>Bacteria</taxon>
        <taxon>Bacillati</taxon>
        <taxon>Bacillota</taxon>
        <taxon>Clostridia</taxon>
        <taxon>Eubacteriales</taxon>
        <taxon>Clostridiaceae</taxon>
        <taxon>Caloramator</taxon>
    </lineage>
</organism>
<dbReference type="EC" id="3.5.4.-" evidence="2"/>
<dbReference type="NCBIfam" id="TIGR00004">
    <property type="entry name" value="Rid family detoxifying hydrolase"/>
    <property type="match status" value="1"/>
</dbReference>
<dbReference type="Pfam" id="PF01042">
    <property type="entry name" value="Ribonuc_L-PSP"/>
    <property type="match status" value="1"/>
</dbReference>
<keyword evidence="3" id="KW-1185">Reference proteome</keyword>
<dbReference type="InterPro" id="IPR006056">
    <property type="entry name" value="RidA"/>
</dbReference>
<accession>A0A0R3JRE7</accession>
<dbReference type="OrthoDB" id="9803101at2"/>
<dbReference type="PANTHER" id="PTHR11803:SF39">
    <property type="entry name" value="2-IMINOBUTANOATE_2-IMINOPROPANOATE DEAMINASE"/>
    <property type="match status" value="1"/>
</dbReference>
<dbReference type="Gene3D" id="3.30.1330.40">
    <property type="entry name" value="RutC-like"/>
    <property type="match status" value="1"/>
</dbReference>
<dbReference type="FunFam" id="3.30.1330.40:FF:000001">
    <property type="entry name" value="L-PSP family endoribonuclease"/>
    <property type="match status" value="1"/>
</dbReference>
<comment type="caution">
    <text evidence="2">The sequence shown here is derived from an EMBL/GenBank/DDBJ whole genome shotgun (WGS) entry which is preliminary data.</text>
</comment>
<reference evidence="2 3" key="1">
    <citation type="submission" date="2015-09" db="EMBL/GenBank/DDBJ databases">
        <title>Draft genome sequence of a Caloramator mitchellensis, a moderate thermophile from the Great Artesian Basin of Australia.</title>
        <authorList>
            <person name="Patel B.K."/>
        </authorList>
    </citation>
    <scope>NUCLEOTIDE SEQUENCE [LARGE SCALE GENOMIC DNA]</scope>
    <source>
        <strain evidence="2 3">VF08</strain>
    </source>
</reference>
<name>A0A0R3JRE7_CALMK</name>
<evidence type="ECO:0000256" key="1">
    <source>
        <dbReference type="ARBA" id="ARBA00010552"/>
    </source>
</evidence>
<sequence>MDKKVISTNNAPAAIGPYSQGILVGDMIFTSGQLPINPESGELIVDDIKNAAVQCLENIKAIIEAAGSTMHNIVKTTVFLKDLNDFAKVNEVYAEYFVDNMPARSAVQVARLPKDAPIEIEAIAVIK</sequence>
<keyword evidence="2" id="KW-0378">Hydrolase</keyword>
<dbReference type="PROSITE" id="PS01094">
    <property type="entry name" value="UPF0076"/>
    <property type="match status" value="1"/>
</dbReference>